<evidence type="ECO:0000259" key="7">
    <source>
        <dbReference type="PROSITE" id="PS50158"/>
    </source>
</evidence>
<dbReference type="InterPro" id="IPR029472">
    <property type="entry name" value="Copia-like_N"/>
</dbReference>
<reference evidence="9" key="1">
    <citation type="submission" date="2018-02" db="EMBL/GenBank/DDBJ databases">
        <authorList>
            <person name="Cohen D.B."/>
            <person name="Kent A.D."/>
        </authorList>
    </citation>
    <scope>NUCLEOTIDE SEQUENCE</scope>
</reference>
<dbReference type="InterPro" id="IPR036397">
    <property type="entry name" value="RNaseH_sf"/>
</dbReference>
<dbReference type="InterPro" id="IPR039537">
    <property type="entry name" value="Retrotran_Ty1/copia-like"/>
</dbReference>
<dbReference type="Gene3D" id="3.30.420.10">
    <property type="entry name" value="Ribonuclease H-like superfamily/Ribonuclease H"/>
    <property type="match status" value="1"/>
</dbReference>
<dbReference type="InterPro" id="IPR054722">
    <property type="entry name" value="PolX-like_BBD"/>
</dbReference>
<keyword evidence="2" id="KW-0479">Metal-binding</keyword>
<evidence type="ECO:0000259" key="8">
    <source>
        <dbReference type="PROSITE" id="PS50994"/>
    </source>
</evidence>
<dbReference type="Pfam" id="PF14244">
    <property type="entry name" value="Retrotran_gag_3"/>
    <property type="match status" value="1"/>
</dbReference>
<evidence type="ECO:0000256" key="4">
    <source>
        <dbReference type="ARBA" id="ARBA00022801"/>
    </source>
</evidence>
<dbReference type="GO" id="GO:0003676">
    <property type="term" value="F:nucleic acid binding"/>
    <property type="evidence" value="ECO:0007669"/>
    <property type="project" value="InterPro"/>
</dbReference>
<evidence type="ECO:0000256" key="3">
    <source>
        <dbReference type="ARBA" id="ARBA00022750"/>
    </source>
</evidence>
<dbReference type="EMBL" id="OIVN01004357">
    <property type="protein sequence ID" value="SPD16911.1"/>
    <property type="molecule type" value="Genomic_DNA"/>
</dbReference>
<keyword evidence="6" id="KW-0472">Membrane</keyword>
<gene>
    <name evidence="9" type="ORF">FSB_LOCUS44793</name>
</gene>
<dbReference type="Pfam" id="PF14223">
    <property type="entry name" value="Retrotran_gag_2"/>
    <property type="match status" value="1"/>
</dbReference>
<dbReference type="GO" id="GO:0008270">
    <property type="term" value="F:zinc ion binding"/>
    <property type="evidence" value="ECO:0007669"/>
    <property type="project" value="UniProtKB-KW"/>
</dbReference>
<keyword evidence="5" id="KW-0863">Zinc-finger</keyword>
<dbReference type="SUPFAM" id="SSF53098">
    <property type="entry name" value="Ribonuclease H-like"/>
    <property type="match status" value="1"/>
</dbReference>
<dbReference type="CDD" id="cd09272">
    <property type="entry name" value="RNase_HI_RT_Ty1"/>
    <property type="match status" value="1"/>
</dbReference>
<accession>A0A2N9HZ49</accession>
<feature type="transmembrane region" description="Helical" evidence="6">
    <location>
        <begin position="1429"/>
        <end position="1448"/>
    </location>
</feature>
<evidence type="ECO:0000313" key="9">
    <source>
        <dbReference type="EMBL" id="SPD16911.1"/>
    </source>
</evidence>
<dbReference type="PROSITE" id="PS50994">
    <property type="entry name" value="INTEGRASE"/>
    <property type="match status" value="1"/>
</dbReference>
<name>A0A2N9HZ49_FAGSY</name>
<evidence type="ECO:0008006" key="10">
    <source>
        <dbReference type="Google" id="ProtNLM"/>
    </source>
</evidence>
<evidence type="ECO:0000256" key="5">
    <source>
        <dbReference type="PROSITE-ProRule" id="PRU00047"/>
    </source>
</evidence>
<sequence>MVSEPMAFSHTTSPSMQTSIQAPLLLLSNMSNLMSVKLDNTNFIVWKHQLSSILKAYSMIDFVDGTIQSPSQFLTDAEGNFTTTVNPEFQLWNTRDQALLTLINATLSPSVLSMVLHNLKKGSDSVSSYLQRVKNTRDKLIAVGTLIDNEEMLHIILKGLPREYGAFCSAIRTRNEPISFEEVMVLLQTEEQSLAESFDSGKDLNSMAMFASATPNNRNTSSQSSFYVHSNQNRGNAQFSNNQYPPSNAGNAQFSQHFQGKSEGSKPMCQICGKVGHQALDCYHRMDFAYQERHPPAKLAAMASTSNASQTQAGETWLTDTGATDHLTSNLGNLTGQTPYKGHDQVAVGNGQSIPINNVGTGQLSTQFYNFRLHNLLHSPKISSNLLSVHKLCKHNNYSCYFDSNKFLIQDLPSGKVLYRGLSENGLYPIHTQPSVPSVSPSSSASSSIQAFLSSRNKWQLWHQRLGHPSDRVLISAIPSLSSCISVNNKHVQHHCKHCLIGKMHKLPFVPSQFQSTHPLELVHSDVWGPAPVNSSNGYRFYLLFVDDYSRFSWLYLLKRKSDVLDTFKHFQAAVENLLSQKIKVLRTYCGGEYTSNAINAHCASRGITHHFSCPHTPQQNGIVERKHRHVIESALTLLSNAGLSITHWSYAVSTAVHIINRLPTPKLSHQTPWEMLFHKPPDITHLKTFGCLCFPYLRPYNTHKLQPRSTPCLFLGYPTYSKGYICLDPKTHRVYISRHVLFNESEFLAHLSLPSQSTPTPVTSFFDSTPWLAILAHTCTPPSIPDSTHPSSVPISSPVQSTTPIVQFPGSVPTCDIPSSPPPSPPPNPILESIQSTAAFPILSSSSVPHIPPSSTNTHPMHTRSKNGIFKPKTFHTSITDYTQTEPSTYLTASKFPQWCTAMHEEYSALQRQHTWTLVPPPCGKNIVGCKWVFKLKRNSDGTISRYKARLVAKGFHQQHGIDFAETFSLMVKPPTVRLILALAVTYNWPLRQLDVRNAFLHGILKEEVYMVQPPGYVNTAQPNHVCRLHKSIYGLKQAPRAWFESFTTQLVTLGFHSSTADSSLFIYSNGSTVAFLLLYVDDIVLTGNNAMFLSQLITNLSKVFELKDLGTLSFFLGLQIQRSSTGLTLTQTKYATDLLHKHNMQHCSPCNTPCVPHVRLSATEGTPLTDVHAYRSLVGALHYLTFTRPDLSFAVHQVCQFINAPTSIHLTAAKRILRYLQGTLDHGLHYTPGPTTLSAFTDADWAGDPNDRRSTSGLLVFLGHNPITWSAKKQLTVSRSSTEAEYRALASASAEVCWLRVLLRDLGIFISAPPILWCDNVSALAIASNPVFHARTKHIEVDFHFIRERVLRKDLQVQFVSTADQLADIFTKGLSSPRFRELQSKLMVPVDTIRLRGDDEANGKSCSANSCTKRHEEMSLLLVSKQYVEILGLVMFIITLILARILTLKKLTTNNTGTGTGAQLAEGNIASVTISSNLQLDLKSIITM</sequence>
<keyword evidence="6" id="KW-1133">Transmembrane helix</keyword>
<dbReference type="Pfam" id="PF00665">
    <property type="entry name" value="rve"/>
    <property type="match status" value="1"/>
</dbReference>
<dbReference type="PANTHER" id="PTHR42648:SF26">
    <property type="entry name" value="INTEGRASE CATALYTIC DOMAIN-CONTAINING PROTEIN"/>
    <property type="match status" value="1"/>
</dbReference>
<keyword evidence="5" id="KW-0862">Zinc</keyword>
<keyword evidence="6" id="KW-0812">Transmembrane</keyword>
<proteinExistence type="predicted"/>
<dbReference type="SUPFAM" id="SSF56672">
    <property type="entry name" value="DNA/RNA polymerases"/>
    <property type="match status" value="1"/>
</dbReference>
<protein>
    <recommendedName>
        <fullName evidence="10">Integrase catalytic domain-containing protein</fullName>
    </recommendedName>
</protein>
<evidence type="ECO:0000256" key="1">
    <source>
        <dbReference type="ARBA" id="ARBA00022670"/>
    </source>
</evidence>
<feature type="domain" description="Integrase catalytic" evidence="8">
    <location>
        <begin position="515"/>
        <end position="681"/>
    </location>
</feature>
<keyword evidence="3" id="KW-0064">Aspartyl protease</keyword>
<dbReference type="InterPro" id="IPR001878">
    <property type="entry name" value="Znf_CCHC"/>
</dbReference>
<dbReference type="GO" id="GO:0006508">
    <property type="term" value="P:proteolysis"/>
    <property type="evidence" value="ECO:0007669"/>
    <property type="project" value="UniProtKB-KW"/>
</dbReference>
<dbReference type="PANTHER" id="PTHR42648">
    <property type="entry name" value="TRANSPOSASE, PUTATIVE-RELATED"/>
    <property type="match status" value="1"/>
</dbReference>
<dbReference type="Pfam" id="PF22936">
    <property type="entry name" value="Pol_BBD"/>
    <property type="match status" value="1"/>
</dbReference>
<feature type="domain" description="CCHC-type" evidence="7">
    <location>
        <begin position="269"/>
        <end position="282"/>
    </location>
</feature>
<dbReference type="InterPro" id="IPR013103">
    <property type="entry name" value="RVT_2"/>
</dbReference>
<keyword evidence="1" id="KW-0645">Protease</keyword>
<keyword evidence="4" id="KW-0378">Hydrolase</keyword>
<dbReference type="Pfam" id="PF25597">
    <property type="entry name" value="SH3_retrovirus"/>
    <property type="match status" value="1"/>
</dbReference>
<dbReference type="InterPro" id="IPR057670">
    <property type="entry name" value="SH3_retrovirus"/>
</dbReference>
<evidence type="ECO:0000256" key="2">
    <source>
        <dbReference type="ARBA" id="ARBA00022723"/>
    </source>
</evidence>
<organism evidence="9">
    <name type="scientific">Fagus sylvatica</name>
    <name type="common">Beechnut</name>
    <dbReference type="NCBI Taxonomy" id="28930"/>
    <lineage>
        <taxon>Eukaryota</taxon>
        <taxon>Viridiplantae</taxon>
        <taxon>Streptophyta</taxon>
        <taxon>Embryophyta</taxon>
        <taxon>Tracheophyta</taxon>
        <taxon>Spermatophyta</taxon>
        <taxon>Magnoliopsida</taxon>
        <taxon>eudicotyledons</taxon>
        <taxon>Gunneridae</taxon>
        <taxon>Pentapetalae</taxon>
        <taxon>rosids</taxon>
        <taxon>fabids</taxon>
        <taxon>Fagales</taxon>
        <taxon>Fagaceae</taxon>
        <taxon>Fagus</taxon>
    </lineage>
</organism>
<dbReference type="Pfam" id="PF13976">
    <property type="entry name" value="gag_pre-integrs"/>
    <property type="match status" value="1"/>
</dbReference>
<evidence type="ECO:0000256" key="6">
    <source>
        <dbReference type="SAM" id="Phobius"/>
    </source>
</evidence>
<dbReference type="GO" id="GO:0004190">
    <property type="term" value="F:aspartic-type endopeptidase activity"/>
    <property type="evidence" value="ECO:0007669"/>
    <property type="project" value="UniProtKB-KW"/>
</dbReference>
<dbReference type="PROSITE" id="PS50158">
    <property type="entry name" value="ZF_CCHC"/>
    <property type="match status" value="1"/>
</dbReference>
<dbReference type="InterPro" id="IPR012337">
    <property type="entry name" value="RNaseH-like_sf"/>
</dbReference>
<dbReference type="InterPro" id="IPR043502">
    <property type="entry name" value="DNA/RNA_pol_sf"/>
</dbReference>
<dbReference type="Pfam" id="PF07727">
    <property type="entry name" value="RVT_2"/>
    <property type="match status" value="1"/>
</dbReference>
<dbReference type="InterPro" id="IPR001584">
    <property type="entry name" value="Integrase_cat-core"/>
</dbReference>
<dbReference type="InterPro" id="IPR025724">
    <property type="entry name" value="GAG-pre-integrase_dom"/>
</dbReference>
<dbReference type="GO" id="GO:0015074">
    <property type="term" value="P:DNA integration"/>
    <property type="evidence" value="ECO:0007669"/>
    <property type="project" value="InterPro"/>
</dbReference>